<feature type="transmembrane region" description="Helical" evidence="9">
    <location>
        <begin position="217"/>
        <end position="237"/>
    </location>
</feature>
<keyword evidence="8 9" id="KW-0472">Membrane</keyword>
<evidence type="ECO:0000313" key="10">
    <source>
        <dbReference type="EMBL" id="XBH22029.1"/>
    </source>
</evidence>
<dbReference type="GO" id="GO:0005886">
    <property type="term" value="C:plasma membrane"/>
    <property type="evidence" value="ECO:0007669"/>
    <property type="project" value="UniProtKB-SubCell"/>
</dbReference>
<dbReference type="PANTHER" id="PTHR30330:SF1">
    <property type="entry name" value="AMINO-ACID CARRIER PROTEIN ALST"/>
    <property type="match status" value="1"/>
</dbReference>
<name>A0AAU7DXE8_9MICO</name>
<feature type="transmembrane region" description="Helical" evidence="9">
    <location>
        <begin position="353"/>
        <end position="374"/>
    </location>
</feature>
<keyword evidence="7 9" id="KW-1133">Transmembrane helix</keyword>
<feature type="transmembrane region" description="Helical" evidence="9">
    <location>
        <begin position="22"/>
        <end position="41"/>
    </location>
</feature>
<evidence type="ECO:0000256" key="9">
    <source>
        <dbReference type="RuleBase" id="RU363064"/>
    </source>
</evidence>
<dbReference type="Pfam" id="PF01235">
    <property type="entry name" value="Na_Ala_symp"/>
    <property type="match status" value="1"/>
</dbReference>
<comment type="subcellular location">
    <subcellularLocation>
        <location evidence="1 9">Cell membrane</location>
        <topology evidence="1 9">Multi-pass membrane protein</topology>
    </subcellularLocation>
</comment>
<dbReference type="NCBIfam" id="TIGR00835">
    <property type="entry name" value="agcS"/>
    <property type="match status" value="1"/>
</dbReference>
<accession>A0AAU7DXE8</accession>
<evidence type="ECO:0000256" key="1">
    <source>
        <dbReference type="ARBA" id="ARBA00004651"/>
    </source>
</evidence>
<dbReference type="AlphaFoldDB" id="A0AAU7DXE8"/>
<feature type="transmembrane region" description="Helical" evidence="9">
    <location>
        <begin position="417"/>
        <end position="443"/>
    </location>
</feature>
<feature type="transmembrane region" description="Helical" evidence="9">
    <location>
        <begin position="310"/>
        <end position="333"/>
    </location>
</feature>
<dbReference type="PRINTS" id="PR00175">
    <property type="entry name" value="NAALASMPORT"/>
</dbReference>
<keyword evidence="6 9" id="KW-0769">Symport</keyword>
<reference evidence="10" key="1">
    <citation type="submission" date="2024-02" db="EMBL/GenBank/DDBJ databases">
        <title>Tomenella chthoni gen. nov. sp. nov., a member of the family Jonesiaceae isolated from bat guano.</title>
        <authorList>
            <person name="Miller S.L."/>
            <person name="King J."/>
            <person name="Sankaranarayanan K."/>
            <person name="Lawson P.A."/>
        </authorList>
    </citation>
    <scope>NUCLEOTIDE SEQUENCE</scope>
    <source>
        <strain evidence="10">BS-20</strain>
    </source>
</reference>
<dbReference type="PROSITE" id="PS00873">
    <property type="entry name" value="NA_ALANINE_SYMP"/>
    <property type="match status" value="1"/>
</dbReference>
<organism evidence="10">
    <name type="scientific">Jonesiaceae bacterium BS-20</name>
    <dbReference type="NCBI Taxonomy" id="3120821"/>
    <lineage>
        <taxon>Bacteria</taxon>
        <taxon>Bacillati</taxon>
        <taxon>Actinomycetota</taxon>
        <taxon>Actinomycetes</taxon>
        <taxon>Micrococcales</taxon>
        <taxon>Jonesiaceae</taxon>
    </lineage>
</organism>
<protein>
    <submittedName>
        <fullName evidence="10">Alanine/glycine:cation symporter family protein</fullName>
    </submittedName>
</protein>
<keyword evidence="5 9" id="KW-0812">Transmembrane</keyword>
<evidence type="ECO:0000256" key="7">
    <source>
        <dbReference type="ARBA" id="ARBA00022989"/>
    </source>
</evidence>
<evidence type="ECO:0000256" key="3">
    <source>
        <dbReference type="ARBA" id="ARBA00022448"/>
    </source>
</evidence>
<evidence type="ECO:0000256" key="4">
    <source>
        <dbReference type="ARBA" id="ARBA00022475"/>
    </source>
</evidence>
<dbReference type="FunFam" id="1.20.1740.10:FF:000004">
    <property type="entry name" value="Sodium:alanine symporter family protein"/>
    <property type="match status" value="1"/>
</dbReference>
<keyword evidence="4 9" id="KW-1003">Cell membrane</keyword>
<dbReference type="GO" id="GO:0005283">
    <property type="term" value="F:amino acid:sodium symporter activity"/>
    <property type="evidence" value="ECO:0007669"/>
    <property type="project" value="InterPro"/>
</dbReference>
<proteinExistence type="inferred from homology"/>
<evidence type="ECO:0000256" key="5">
    <source>
        <dbReference type="ARBA" id="ARBA00022692"/>
    </source>
</evidence>
<dbReference type="EMBL" id="CP146203">
    <property type="protein sequence ID" value="XBH22029.1"/>
    <property type="molecule type" value="Genomic_DNA"/>
</dbReference>
<gene>
    <name evidence="10" type="ORF">V5R04_02015</name>
</gene>
<feature type="transmembrane region" description="Helical" evidence="9">
    <location>
        <begin position="395"/>
        <end position="411"/>
    </location>
</feature>
<dbReference type="InterPro" id="IPR001463">
    <property type="entry name" value="Na/Ala_symport"/>
</dbReference>
<evidence type="ECO:0000256" key="2">
    <source>
        <dbReference type="ARBA" id="ARBA00009261"/>
    </source>
</evidence>
<sequence length="499" mass="52991">MFFEVTEEVPLSTAILTHISDFMFTYVLIFLLVGAGLFFTLRTNFVQVRHFKGMLKAIVSKEDSIGGISSFQAFATGMASRVGTGNIVGVAIALTVGGPGAIFWMWVVAFVGMATGFVEATLAQIFKVRQKDGTYRGGPAYYIRTGLGSKFWAVAFAVMLIFAYGFAFNMVQANTIADTLASNHSVPPWVTAVALIACAAPLLLRGIKPIAEFAGKYMPIIAGLYVGIALLIVLLNFDQLPTMFIHIFKSAFGLEEAVAGTGAGILAAMLNGTKRGLFSNEAGMGSAPNMAATATVSHPVKQGLIQSLGVFIDTIVVCSATAFMIMASGAYSFSDIGSIAGASLTNDAIVTALGPWAVWLTSIIIFVFAFTTLFGNYSYAEVNLTYLGASDRGIAFFRYLVLAGLAVGALLKLEAVWAIADIAMAFMATTNLVAIILLSKWFFGTLKDYEVKKKAGTTAQRFVGHENPHLPGNTPGDVWAQGASDVLASSESFEQGPVN</sequence>
<comment type="similarity">
    <text evidence="2 9">Belongs to the alanine or glycine:cation symporter (AGCS) (TC 2.A.25) family.</text>
</comment>
<feature type="transmembrane region" description="Helical" evidence="9">
    <location>
        <begin position="147"/>
        <end position="166"/>
    </location>
</feature>
<keyword evidence="3 9" id="KW-0813">Transport</keyword>
<dbReference type="PANTHER" id="PTHR30330">
    <property type="entry name" value="AGSS FAMILY TRANSPORTER, SODIUM-ALANINE"/>
    <property type="match status" value="1"/>
</dbReference>
<dbReference type="Gene3D" id="1.20.1740.10">
    <property type="entry name" value="Amino acid/polyamine transporter I"/>
    <property type="match status" value="1"/>
</dbReference>
<evidence type="ECO:0000256" key="6">
    <source>
        <dbReference type="ARBA" id="ARBA00022847"/>
    </source>
</evidence>
<feature type="transmembrane region" description="Helical" evidence="9">
    <location>
        <begin position="78"/>
        <end position="97"/>
    </location>
</feature>
<evidence type="ECO:0000256" key="8">
    <source>
        <dbReference type="ARBA" id="ARBA00023136"/>
    </source>
</evidence>
<feature type="transmembrane region" description="Helical" evidence="9">
    <location>
        <begin position="186"/>
        <end position="205"/>
    </location>
</feature>